<proteinExistence type="predicted"/>
<evidence type="ECO:0000313" key="2">
    <source>
        <dbReference type="Proteomes" id="UP001212997"/>
    </source>
</evidence>
<name>A0AAD5UPX7_9APHY</name>
<gene>
    <name evidence="1" type="ORF">NLI96_g12406</name>
</gene>
<organism evidence="1 2">
    <name type="scientific">Meripilus lineatus</name>
    <dbReference type="NCBI Taxonomy" id="2056292"/>
    <lineage>
        <taxon>Eukaryota</taxon>
        <taxon>Fungi</taxon>
        <taxon>Dikarya</taxon>
        <taxon>Basidiomycota</taxon>
        <taxon>Agaricomycotina</taxon>
        <taxon>Agaricomycetes</taxon>
        <taxon>Polyporales</taxon>
        <taxon>Meripilaceae</taxon>
        <taxon>Meripilus</taxon>
    </lineage>
</organism>
<dbReference type="AlphaFoldDB" id="A0AAD5UPX7"/>
<reference evidence="1" key="1">
    <citation type="submission" date="2022-07" db="EMBL/GenBank/DDBJ databases">
        <title>Genome Sequence of Physisporinus lineatus.</title>
        <authorList>
            <person name="Buettner E."/>
        </authorList>
    </citation>
    <scope>NUCLEOTIDE SEQUENCE</scope>
    <source>
        <strain evidence="1">VT162</strain>
    </source>
</reference>
<dbReference type="Proteomes" id="UP001212997">
    <property type="component" value="Unassembled WGS sequence"/>
</dbReference>
<sequence>MPWFSTLSDVAKMVLRVSTTRTPSAATRCTIRLQVQRVVNFGTSRFMGRSVVGSLLKAGLWVIGDKPGTSIASK</sequence>
<evidence type="ECO:0000313" key="1">
    <source>
        <dbReference type="EMBL" id="KAJ3474533.1"/>
    </source>
</evidence>
<dbReference type="EMBL" id="JANAWD010001039">
    <property type="protein sequence ID" value="KAJ3474533.1"/>
    <property type="molecule type" value="Genomic_DNA"/>
</dbReference>
<accession>A0AAD5UPX7</accession>
<keyword evidence="2" id="KW-1185">Reference proteome</keyword>
<comment type="caution">
    <text evidence="1">The sequence shown here is derived from an EMBL/GenBank/DDBJ whole genome shotgun (WGS) entry which is preliminary data.</text>
</comment>
<protein>
    <submittedName>
        <fullName evidence="1">Uncharacterized protein</fullName>
    </submittedName>
</protein>